<dbReference type="PANTHER" id="PTHR43685">
    <property type="entry name" value="GLYCOSYLTRANSFERASE"/>
    <property type="match status" value="1"/>
</dbReference>
<comment type="caution">
    <text evidence="2">The sequence shown here is derived from an EMBL/GenBank/DDBJ whole genome shotgun (WGS) entry which is preliminary data.</text>
</comment>
<gene>
    <name evidence="2" type="ORF">G8E10_19305</name>
</gene>
<keyword evidence="3" id="KW-1185">Reference proteome</keyword>
<evidence type="ECO:0000259" key="1">
    <source>
        <dbReference type="Pfam" id="PF00535"/>
    </source>
</evidence>
<reference evidence="2" key="1">
    <citation type="submission" date="2020-03" db="EMBL/GenBank/DDBJ databases">
        <title>Ferranicluibacter endophyticum gen. nov., sp. nov., a new genus isolated from Rubus ulmifolius Schott. stem.</title>
        <authorList>
            <person name="Roca-Couso R."/>
            <person name="Flores-Felix J.D."/>
            <person name="Igual J.M."/>
            <person name="Rivas R."/>
        </authorList>
    </citation>
    <scope>NUCLEOTIDE SEQUENCE</scope>
    <source>
        <strain evidence="2">CRRU44</strain>
    </source>
</reference>
<sequence length="304" mass="34068">MEGPLQHRFSLVVATLGRVEEIERLLMSLVAQQRRDLEVLFVDQNGDDRLVPVLARFSQEIDIVHIRSVEKGVCRARNRGAAQSRGIWLMFPDDDCWYPGDFFRTLEALMALEPADIYSGRPTAPDGRTIMGSFATETTVLTRDTVWNTLMEWIVVVRKPVFEAAGGFDAALGPGSGTIWGAHEVQDMVLKCLETGASGQYYPTLTAHHPEDHGDRRTRENAQKMYRYGAGLGYVLRRHGFSMGRFLPEILRPLAGILVYGLKGDRAMARRSRHLLLGRLQGWRTAPARNTAPQTVLKPVSPKV</sequence>
<evidence type="ECO:0000313" key="2">
    <source>
        <dbReference type="EMBL" id="NHT77852.1"/>
    </source>
</evidence>
<dbReference type="Proteomes" id="UP001155840">
    <property type="component" value="Unassembled WGS sequence"/>
</dbReference>
<dbReference type="InterPro" id="IPR001173">
    <property type="entry name" value="Glyco_trans_2-like"/>
</dbReference>
<name>A0AA44CE77_9HYPH</name>
<dbReference type="Pfam" id="PF00535">
    <property type="entry name" value="Glycos_transf_2"/>
    <property type="match status" value="1"/>
</dbReference>
<accession>A0AA44CE77</accession>
<dbReference type="Gene3D" id="3.90.550.10">
    <property type="entry name" value="Spore Coat Polysaccharide Biosynthesis Protein SpsA, Chain A"/>
    <property type="match status" value="1"/>
</dbReference>
<organism evidence="2 3">
    <name type="scientific">Ferranicluibacter rubi</name>
    <dbReference type="NCBI Taxonomy" id="2715133"/>
    <lineage>
        <taxon>Bacteria</taxon>
        <taxon>Pseudomonadati</taxon>
        <taxon>Pseudomonadota</taxon>
        <taxon>Alphaproteobacteria</taxon>
        <taxon>Hyphomicrobiales</taxon>
        <taxon>Rhizobiaceae</taxon>
        <taxon>Ferranicluibacter</taxon>
    </lineage>
</organism>
<feature type="domain" description="Glycosyltransferase 2-like" evidence="1">
    <location>
        <begin position="10"/>
        <end position="125"/>
    </location>
</feature>
<proteinExistence type="predicted"/>
<dbReference type="CDD" id="cd00761">
    <property type="entry name" value="Glyco_tranf_GTA_type"/>
    <property type="match status" value="1"/>
</dbReference>
<dbReference type="SUPFAM" id="SSF53448">
    <property type="entry name" value="Nucleotide-diphospho-sugar transferases"/>
    <property type="match status" value="1"/>
</dbReference>
<dbReference type="RefSeq" id="WP_167130364.1">
    <property type="nucleotide sequence ID" value="NZ_JAANCM010000011.1"/>
</dbReference>
<protein>
    <submittedName>
        <fullName evidence="2">Glycosyltransferase family 2 protein</fullName>
    </submittedName>
</protein>
<dbReference type="EMBL" id="JAANCM010000011">
    <property type="protein sequence ID" value="NHT77852.1"/>
    <property type="molecule type" value="Genomic_DNA"/>
</dbReference>
<dbReference type="PANTHER" id="PTHR43685:SF2">
    <property type="entry name" value="GLYCOSYLTRANSFERASE 2-LIKE DOMAIN-CONTAINING PROTEIN"/>
    <property type="match status" value="1"/>
</dbReference>
<evidence type="ECO:0000313" key="3">
    <source>
        <dbReference type="Proteomes" id="UP001155840"/>
    </source>
</evidence>
<dbReference type="InterPro" id="IPR029044">
    <property type="entry name" value="Nucleotide-diphossugar_trans"/>
</dbReference>
<dbReference type="AlphaFoldDB" id="A0AA44CE77"/>
<dbReference type="InterPro" id="IPR050834">
    <property type="entry name" value="Glycosyltransf_2"/>
</dbReference>